<organism evidence="1 2">
    <name type="scientific">Aquimarina algiphila</name>
    <dbReference type="NCBI Taxonomy" id="2047982"/>
    <lineage>
        <taxon>Bacteria</taxon>
        <taxon>Pseudomonadati</taxon>
        <taxon>Bacteroidota</taxon>
        <taxon>Flavobacteriia</taxon>
        <taxon>Flavobacteriales</taxon>
        <taxon>Flavobacteriaceae</taxon>
        <taxon>Aquimarina</taxon>
    </lineage>
</organism>
<keyword evidence="2" id="KW-1185">Reference proteome</keyword>
<dbReference type="AlphaFoldDB" id="A0A554VBC9"/>
<comment type="caution">
    <text evidence="1">The sequence shown here is derived from an EMBL/GenBank/DDBJ whole genome shotgun (WGS) entry which is preliminary data.</text>
</comment>
<protein>
    <submittedName>
        <fullName evidence="1">DUF4249 domain-containing protein</fullName>
    </submittedName>
</protein>
<dbReference type="EMBL" id="VLNR01000097">
    <property type="protein sequence ID" value="TSE03819.1"/>
    <property type="molecule type" value="Genomic_DNA"/>
</dbReference>
<gene>
    <name evidence="1" type="ORF">FOF46_28355</name>
</gene>
<dbReference type="InterPro" id="IPR025345">
    <property type="entry name" value="DUF4249"/>
</dbReference>
<dbReference type="RefSeq" id="WP_143918834.1">
    <property type="nucleotide sequence ID" value="NZ_CANMIK010000093.1"/>
</dbReference>
<reference evidence="1 2" key="1">
    <citation type="submission" date="2019-07" db="EMBL/GenBank/DDBJ databases">
        <title>The draft genome sequence of Aquimarina algiphila M91.</title>
        <authorList>
            <person name="Meng X."/>
        </authorList>
    </citation>
    <scope>NUCLEOTIDE SEQUENCE [LARGE SCALE GENOMIC DNA]</scope>
    <source>
        <strain evidence="1 2">M91</strain>
    </source>
</reference>
<name>A0A554VBC9_9FLAO</name>
<evidence type="ECO:0000313" key="1">
    <source>
        <dbReference type="EMBL" id="TSE03819.1"/>
    </source>
</evidence>
<proteinExistence type="predicted"/>
<dbReference type="Pfam" id="PF14054">
    <property type="entry name" value="DUF4249"/>
    <property type="match status" value="1"/>
</dbReference>
<dbReference type="PROSITE" id="PS51257">
    <property type="entry name" value="PROKAR_LIPOPROTEIN"/>
    <property type="match status" value="1"/>
</dbReference>
<dbReference type="Proteomes" id="UP000318833">
    <property type="component" value="Unassembled WGS sequence"/>
</dbReference>
<dbReference type="OrthoDB" id="1160863at2"/>
<evidence type="ECO:0000313" key="2">
    <source>
        <dbReference type="Proteomes" id="UP000318833"/>
    </source>
</evidence>
<sequence length="267" mass="29658">MKKLPIHIIFVFLCIATSCVDDIAPDFEFKEQVFVSGLLTNEEGFVSVQIQKTVAVTDTTFGAINDAQVSLFTRDASNTVSLVSDSFTVNNGEYRTSAIITPIIGNTYWIEVMLPDETVLISEEEILKSPIPIIDMVKNGNTVRVTFTSPIDEQNFYLIRSEALKNGELISDESGVFDDRAINEELEKNLDISYNISNGDALRISINNINFNTFQFYRNVLGNPDDLELSSLFLPINIVGNITNTTNSELTFGNFGIAGFSTMTINF</sequence>
<accession>A0A554VBC9</accession>